<dbReference type="Pfam" id="PF14368">
    <property type="entry name" value="LTP_2"/>
    <property type="match status" value="1"/>
</dbReference>
<keyword evidence="4" id="KW-1185">Reference proteome</keyword>
<dbReference type="AlphaFoldDB" id="A0AAD8S4H2"/>
<gene>
    <name evidence="3" type="ORF">QYE76_063187</name>
</gene>
<evidence type="ECO:0000259" key="2">
    <source>
        <dbReference type="Pfam" id="PF14368"/>
    </source>
</evidence>
<sequence>MGLSRLLLSLIASAAVSTFAAQSDPASPVCDLSIIAPKLARHCQSDPDVPSFLLSPTAQCCEALVVSLPAQIEMALPCLCRAAADPRLVAARLDVPRIFALYRRCVKGSFRRGPSFANRYCEVEDIDREKCNAANLATRVSRYCVINGKITSACCLAVVPTVVYRGHPSCLCRVAAQPQLAAAGLNGTGILELYAACGGTNPVGPHLVDACKAWNLPTPALAPPATTASATVLPPTMAASASCAPKAVAFFTVSYLYKVVKDPTALNCRDLVASVDFGGGVPCLCRAAVEHVTISAGLKATDLLAIYNACGGLRPPRRG</sequence>
<feature type="chain" id="PRO_5042272947" description="Bifunctional inhibitor/plant lipid transfer protein/seed storage helical domain-containing protein" evidence="1">
    <location>
        <begin position="21"/>
        <end position="319"/>
    </location>
</feature>
<evidence type="ECO:0000256" key="1">
    <source>
        <dbReference type="SAM" id="SignalP"/>
    </source>
</evidence>
<evidence type="ECO:0000313" key="4">
    <source>
        <dbReference type="Proteomes" id="UP001231189"/>
    </source>
</evidence>
<evidence type="ECO:0000313" key="3">
    <source>
        <dbReference type="EMBL" id="KAK1645382.1"/>
    </source>
</evidence>
<protein>
    <recommendedName>
        <fullName evidence="2">Bifunctional inhibitor/plant lipid transfer protein/seed storage helical domain-containing protein</fullName>
    </recommendedName>
</protein>
<accession>A0AAD8S4H2</accession>
<feature type="signal peptide" evidence="1">
    <location>
        <begin position="1"/>
        <end position="20"/>
    </location>
</feature>
<dbReference type="EMBL" id="JAUUTY010000004">
    <property type="protein sequence ID" value="KAK1645382.1"/>
    <property type="molecule type" value="Genomic_DNA"/>
</dbReference>
<keyword evidence="1" id="KW-0732">Signal</keyword>
<feature type="domain" description="Bifunctional inhibitor/plant lipid transfer protein/seed storage helical" evidence="2">
    <location>
        <begin position="12"/>
        <end position="106"/>
    </location>
</feature>
<reference evidence="3" key="1">
    <citation type="submission" date="2023-07" db="EMBL/GenBank/DDBJ databases">
        <title>A chromosome-level genome assembly of Lolium multiflorum.</title>
        <authorList>
            <person name="Chen Y."/>
            <person name="Copetti D."/>
            <person name="Kolliker R."/>
            <person name="Studer B."/>
        </authorList>
    </citation>
    <scope>NUCLEOTIDE SEQUENCE</scope>
    <source>
        <strain evidence="3">02402/16</strain>
        <tissue evidence="3">Leaf</tissue>
    </source>
</reference>
<organism evidence="3 4">
    <name type="scientific">Lolium multiflorum</name>
    <name type="common">Italian ryegrass</name>
    <name type="synonym">Lolium perenne subsp. multiflorum</name>
    <dbReference type="NCBI Taxonomy" id="4521"/>
    <lineage>
        <taxon>Eukaryota</taxon>
        <taxon>Viridiplantae</taxon>
        <taxon>Streptophyta</taxon>
        <taxon>Embryophyta</taxon>
        <taxon>Tracheophyta</taxon>
        <taxon>Spermatophyta</taxon>
        <taxon>Magnoliopsida</taxon>
        <taxon>Liliopsida</taxon>
        <taxon>Poales</taxon>
        <taxon>Poaceae</taxon>
        <taxon>BOP clade</taxon>
        <taxon>Pooideae</taxon>
        <taxon>Poodae</taxon>
        <taxon>Poeae</taxon>
        <taxon>Poeae Chloroplast Group 2 (Poeae type)</taxon>
        <taxon>Loliodinae</taxon>
        <taxon>Loliinae</taxon>
        <taxon>Lolium</taxon>
    </lineage>
</organism>
<dbReference type="Proteomes" id="UP001231189">
    <property type="component" value="Unassembled WGS sequence"/>
</dbReference>
<name>A0AAD8S4H2_LOLMU</name>
<dbReference type="InterPro" id="IPR016140">
    <property type="entry name" value="Bifunc_inhib/LTP/seed_store"/>
</dbReference>
<comment type="caution">
    <text evidence="3">The sequence shown here is derived from an EMBL/GenBank/DDBJ whole genome shotgun (WGS) entry which is preliminary data.</text>
</comment>
<proteinExistence type="predicted"/>